<dbReference type="PANTHER" id="PTHR21559">
    <property type="entry name" value="DYSTROGLYCAN-RELATED"/>
    <property type="match status" value="1"/>
</dbReference>
<dbReference type="InterPro" id="IPR015919">
    <property type="entry name" value="Cadherin-like_sf"/>
</dbReference>
<feature type="signal peptide" evidence="1">
    <location>
        <begin position="1"/>
        <end position="25"/>
    </location>
</feature>
<dbReference type="GO" id="GO:0005509">
    <property type="term" value="F:calcium ion binding"/>
    <property type="evidence" value="ECO:0007669"/>
    <property type="project" value="InterPro"/>
</dbReference>
<reference evidence="3" key="1">
    <citation type="submission" date="2020-09" db="EMBL/GenBank/DDBJ databases">
        <authorList>
            <person name="Kim M.K."/>
        </authorList>
    </citation>
    <scope>NUCLEOTIDE SEQUENCE</scope>
    <source>
        <strain evidence="3">BT702</strain>
    </source>
</reference>
<evidence type="ECO:0000313" key="4">
    <source>
        <dbReference type="Proteomes" id="UP000598820"/>
    </source>
</evidence>
<sequence>MTKNYILLWLVILTAVGSSSTQLKAQSPIDRRVIGSSGGSATVGSGANAIDISFTVGEVSVGSFTAVNAQLTAGFQQPVFDNTSTTITSHLPNPSVVGQVYTVAVSVSALSAGSPTPEGYVTLSDGAGGSCTVTLGSGTGSCQLTSTTPGSKTLTATYEGNATFAGSSATATHQVNPANTAPTVATAISSQTATLGASYSFTIPATTFTDAETPNSLTLSVSGLPAGLSFVSPSTITGVPSTTLGSPFNVSVVATDPGGLSAVTTFSLSVAPAGFAITSATMLDCNHISYYARRINFNVSYSGTNGQPISLSVVNELLATTYTGPFSLTVYTDNPVITITARQQGTPGMASFNYNWLTYCANGSPMVLNPVPPQSATLGAAFSYTIPANTFTDAETPNSLTLSVIGLPAGLSFVSPNTITGVASTTLGTPYNVTVTAVDPGGQSVSTTFQLNVVNPNGCVSMYSVKAGVWSDASVWSCNRVPLSSDVVTINHAVTLPVSYLGLAQRVIYSSSGRLLFGASSTLRLSGN</sequence>
<dbReference type="AlphaFoldDB" id="A0A926XSP2"/>
<dbReference type="GO" id="GO:0043236">
    <property type="term" value="F:laminin binding"/>
    <property type="evidence" value="ECO:0007669"/>
    <property type="project" value="TreeGrafter"/>
</dbReference>
<feature type="domain" description="Dystroglycan-type cadherin-like" evidence="2">
    <location>
        <begin position="183"/>
        <end position="277"/>
    </location>
</feature>
<gene>
    <name evidence="3" type="ORF">IC229_00120</name>
</gene>
<dbReference type="EMBL" id="JACWZY010000001">
    <property type="protein sequence ID" value="MBD2699022.1"/>
    <property type="molecule type" value="Genomic_DNA"/>
</dbReference>
<accession>A0A926XSP2</accession>
<feature type="domain" description="Dystroglycan-type cadherin-like" evidence="2">
    <location>
        <begin position="366"/>
        <end position="460"/>
    </location>
</feature>
<proteinExistence type="predicted"/>
<evidence type="ECO:0000259" key="2">
    <source>
        <dbReference type="SMART" id="SM00736"/>
    </source>
</evidence>
<dbReference type="InterPro" id="IPR013783">
    <property type="entry name" value="Ig-like_fold"/>
</dbReference>
<keyword evidence="4" id="KW-1185">Reference proteome</keyword>
<dbReference type="RefSeq" id="WP_190884887.1">
    <property type="nucleotide sequence ID" value="NZ_JACWZY010000001.1"/>
</dbReference>
<feature type="chain" id="PRO_5037871994" evidence="1">
    <location>
        <begin position="26"/>
        <end position="528"/>
    </location>
</feature>
<keyword evidence="1" id="KW-0732">Signal</keyword>
<dbReference type="InterPro" id="IPR032109">
    <property type="entry name" value="Big_3_5"/>
</dbReference>
<dbReference type="PANTHER" id="PTHR21559:SF21">
    <property type="entry name" value="DYSTROGLYCAN 1"/>
    <property type="match status" value="1"/>
</dbReference>
<dbReference type="Gene3D" id="2.60.40.10">
    <property type="entry name" value="Immunoglobulins"/>
    <property type="match status" value="3"/>
</dbReference>
<evidence type="ECO:0000256" key="1">
    <source>
        <dbReference type="SAM" id="SignalP"/>
    </source>
</evidence>
<evidence type="ECO:0000313" key="3">
    <source>
        <dbReference type="EMBL" id="MBD2699022.1"/>
    </source>
</evidence>
<protein>
    <submittedName>
        <fullName evidence="3">Ig-like domain repeat protein</fullName>
    </submittedName>
</protein>
<name>A0A926XSP2_9BACT</name>
<organism evidence="3 4">
    <name type="scientific">Spirosoma profusum</name>
    <dbReference type="NCBI Taxonomy" id="2771354"/>
    <lineage>
        <taxon>Bacteria</taxon>
        <taxon>Pseudomonadati</taxon>
        <taxon>Bacteroidota</taxon>
        <taxon>Cytophagia</taxon>
        <taxon>Cytophagales</taxon>
        <taxon>Cytophagaceae</taxon>
        <taxon>Spirosoma</taxon>
    </lineage>
</organism>
<dbReference type="SUPFAM" id="SSF49313">
    <property type="entry name" value="Cadherin-like"/>
    <property type="match status" value="2"/>
</dbReference>
<dbReference type="Proteomes" id="UP000598820">
    <property type="component" value="Unassembled WGS sequence"/>
</dbReference>
<comment type="caution">
    <text evidence="3">The sequence shown here is derived from an EMBL/GenBank/DDBJ whole genome shotgun (WGS) entry which is preliminary data.</text>
</comment>
<dbReference type="Pfam" id="PF05345">
    <property type="entry name" value="He_PIG"/>
    <property type="match status" value="2"/>
</dbReference>
<dbReference type="SMART" id="SM00736">
    <property type="entry name" value="CADG"/>
    <property type="match status" value="2"/>
</dbReference>
<dbReference type="Pfam" id="PF16640">
    <property type="entry name" value="Big_3_5"/>
    <property type="match status" value="1"/>
</dbReference>
<dbReference type="InterPro" id="IPR006644">
    <property type="entry name" value="Cadg"/>
</dbReference>
<dbReference type="GO" id="GO:0016011">
    <property type="term" value="C:dystroglycan complex"/>
    <property type="evidence" value="ECO:0007669"/>
    <property type="project" value="TreeGrafter"/>
</dbReference>